<dbReference type="Proteomes" id="UP001165384">
    <property type="component" value="Unassembled WGS sequence"/>
</dbReference>
<dbReference type="SUPFAM" id="SSF109998">
    <property type="entry name" value="Triger factor/SurA peptide-binding domain-like"/>
    <property type="match status" value="1"/>
</dbReference>
<dbReference type="Pfam" id="PF13145">
    <property type="entry name" value="Rotamase_2"/>
    <property type="match status" value="1"/>
</dbReference>
<dbReference type="EMBL" id="JAKLTN010000004">
    <property type="protein sequence ID" value="MCG2578628.1"/>
    <property type="molecule type" value="Genomic_DNA"/>
</dbReference>
<evidence type="ECO:0000256" key="2">
    <source>
        <dbReference type="SAM" id="SignalP"/>
    </source>
</evidence>
<keyword evidence="5" id="KW-1185">Reference proteome</keyword>
<keyword evidence="2" id="KW-0732">Signal</keyword>
<dbReference type="EC" id="5.2.1.8" evidence="4"/>
<dbReference type="InterPro" id="IPR014274">
    <property type="entry name" value="PPIase_EpsD"/>
</dbReference>
<dbReference type="GO" id="GO:0003755">
    <property type="term" value="F:peptidyl-prolyl cis-trans isomerase activity"/>
    <property type="evidence" value="ECO:0007669"/>
    <property type="project" value="UniProtKB-EC"/>
</dbReference>
<name>A0ABS9K642_9RHOO</name>
<evidence type="ECO:0000313" key="5">
    <source>
        <dbReference type="Proteomes" id="UP001165384"/>
    </source>
</evidence>
<proteinExistence type="predicted"/>
<reference evidence="4" key="1">
    <citation type="submission" date="2022-01" db="EMBL/GenBank/DDBJ databases">
        <authorList>
            <person name="Jo J.-H."/>
            <person name="Im W.-T."/>
        </authorList>
    </citation>
    <scope>NUCLEOTIDE SEQUENCE</scope>
    <source>
        <strain evidence="4">XY25</strain>
    </source>
</reference>
<evidence type="ECO:0000313" key="4">
    <source>
        <dbReference type="EMBL" id="MCG2578628.1"/>
    </source>
</evidence>
<dbReference type="NCBIfam" id="TIGR02925">
    <property type="entry name" value="cis_trans_EpsD"/>
    <property type="match status" value="1"/>
</dbReference>
<dbReference type="Gene3D" id="1.10.8.1040">
    <property type="match status" value="1"/>
</dbReference>
<protein>
    <submittedName>
        <fullName evidence="4">EpsD family peptidyl-prolyl cis-trans isomerase</fullName>
        <ecNumber evidence="4">5.2.1.8</ecNumber>
    </submittedName>
</protein>
<evidence type="ECO:0000256" key="1">
    <source>
        <dbReference type="SAM" id="MobiDB-lite"/>
    </source>
</evidence>
<dbReference type="InterPro" id="IPR027304">
    <property type="entry name" value="Trigger_fact/SurA_dom_sf"/>
</dbReference>
<feature type="chain" id="PRO_5047135039" evidence="2">
    <location>
        <begin position="21"/>
        <end position="312"/>
    </location>
</feature>
<dbReference type="RefSeq" id="WP_275712014.1">
    <property type="nucleotide sequence ID" value="NZ_JAKLTN010000004.1"/>
</dbReference>
<sequence>MNPQLRALWVPLAVAMVVLAGCGKDIDAAAGGQVAATVNGKAIIFHQTIDAPHASDSGQPPAPPSQEAVDTLDRLIDQELLAQRAQEMNLDKDPTVMVELEAVRHHILAQAYVNRGMRVVEPSSEEVNRFYQDHPGLFEQRRIYYFQELITHVGHEHLEAFRQLVAISGKLDDIANWLSENDLPFQRVISIKTAEQLPTGLLPRLAMMQNAQMTIFEGSDSLNIVQLMTSQPAPFSLSEATPAIEKMLLAEKRQAFMREKASQLREKADIRYLGPFARETGATPPGASAAPTAPQPPAKDVTHINKGLSRVL</sequence>
<feature type="region of interest" description="Disordered" evidence="1">
    <location>
        <begin position="279"/>
        <end position="301"/>
    </location>
</feature>
<feature type="signal peptide" evidence="2">
    <location>
        <begin position="1"/>
        <end position="20"/>
    </location>
</feature>
<feature type="domain" description="PpiC" evidence="3">
    <location>
        <begin position="122"/>
        <end position="235"/>
    </location>
</feature>
<evidence type="ECO:0000259" key="3">
    <source>
        <dbReference type="Pfam" id="PF13145"/>
    </source>
</evidence>
<gene>
    <name evidence="4" type="ORF">LZ012_16645</name>
</gene>
<dbReference type="PROSITE" id="PS51257">
    <property type="entry name" value="PROKAR_LIPOPROTEIN"/>
    <property type="match status" value="1"/>
</dbReference>
<organism evidence="4 5">
    <name type="scientific">Dechloromonas hankyongensis</name>
    <dbReference type="NCBI Taxonomy" id="2908002"/>
    <lineage>
        <taxon>Bacteria</taxon>
        <taxon>Pseudomonadati</taxon>
        <taxon>Pseudomonadota</taxon>
        <taxon>Betaproteobacteria</taxon>
        <taxon>Rhodocyclales</taxon>
        <taxon>Azonexaceae</taxon>
        <taxon>Dechloromonas</taxon>
    </lineage>
</organism>
<accession>A0ABS9K642</accession>
<keyword evidence="4" id="KW-0413">Isomerase</keyword>
<comment type="caution">
    <text evidence="4">The sequence shown here is derived from an EMBL/GenBank/DDBJ whole genome shotgun (WGS) entry which is preliminary data.</text>
</comment>
<dbReference type="InterPro" id="IPR000297">
    <property type="entry name" value="PPIase_PpiC"/>
</dbReference>
<feature type="compositionally biased region" description="Low complexity" evidence="1">
    <location>
        <begin position="280"/>
        <end position="292"/>
    </location>
</feature>